<dbReference type="Proteomes" id="UP000564385">
    <property type="component" value="Unassembled WGS sequence"/>
</dbReference>
<accession>A0A852VH31</accession>
<dbReference type="EMBL" id="JACCCU010000001">
    <property type="protein sequence ID" value="NYF88842.1"/>
    <property type="molecule type" value="Genomic_DNA"/>
</dbReference>
<evidence type="ECO:0000313" key="1">
    <source>
        <dbReference type="EMBL" id="NYF88842.1"/>
    </source>
</evidence>
<gene>
    <name evidence="1" type="ORF">HDF08_000909</name>
</gene>
<protein>
    <submittedName>
        <fullName evidence="1">Uncharacterized protein</fullName>
    </submittedName>
</protein>
<dbReference type="InterPro" id="IPR053917">
    <property type="entry name" value="DUF6979"/>
</dbReference>
<dbReference type="Pfam" id="PF22399">
    <property type="entry name" value="DUF6979"/>
    <property type="match status" value="1"/>
</dbReference>
<name>A0A852VH31_9BACT</name>
<reference evidence="1 2" key="1">
    <citation type="submission" date="2020-07" db="EMBL/GenBank/DDBJ databases">
        <title>Genomic Encyclopedia of Type Strains, Phase IV (KMG-V): Genome sequencing to study the core and pangenomes of soil and plant-associated prokaryotes.</title>
        <authorList>
            <person name="Whitman W."/>
        </authorList>
    </citation>
    <scope>NUCLEOTIDE SEQUENCE [LARGE SCALE GENOMIC DNA]</scope>
    <source>
        <strain evidence="1 2">M8UP22</strain>
    </source>
</reference>
<comment type="caution">
    <text evidence="1">The sequence shown here is derived from an EMBL/GenBank/DDBJ whole genome shotgun (WGS) entry which is preliminary data.</text>
</comment>
<organism evidence="1 2">
    <name type="scientific">Tunturiibacter lichenicola</name>
    <dbReference type="NCBI Taxonomy" id="2051959"/>
    <lineage>
        <taxon>Bacteria</taxon>
        <taxon>Pseudomonadati</taxon>
        <taxon>Acidobacteriota</taxon>
        <taxon>Terriglobia</taxon>
        <taxon>Terriglobales</taxon>
        <taxon>Acidobacteriaceae</taxon>
        <taxon>Tunturiibacter</taxon>
    </lineage>
</organism>
<sequence length="129" mass="13964">MANKYGEAALIAARMDTYGKFITPAARWEQATAKLYPTSPSAQRKGGPRFAFLSLCEDGLVKGIPAGQYAPSNKAKAYALRAVVLLNAGTHKTVNTLWAEVTDGEDIAHNSQMDVVLALWKNDLIVRNA</sequence>
<dbReference type="AlphaFoldDB" id="A0A852VH31"/>
<evidence type="ECO:0000313" key="2">
    <source>
        <dbReference type="Proteomes" id="UP000564385"/>
    </source>
</evidence>
<proteinExistence type="predicted"/>